<proteinExistence type="inferred from homology"/>
<feature type="compositionally biased region" description="Low complexity" evidence="15">
    <location>
        <begin position="1084"/>
        <end position="1094"/>
    </location>
</feature>
<evidence type="ECO:0000256" key="8">
    <source>
        <dbReference type="ARBA" id="ARBA00022840"/>
    </source>
</evidence>
<dbReference type="CDD" id="cd01134">
    <property type="entry name" value="V_A-ATPase_A"/>
    <property type="match status" value="1"/>
</dbReference>
<keyword evidence="7" id="KW-0375">Hydrogen ion transport</keyword>
<evidence type="ECO:0000256" key="15">
    <source>
        <dbReference type="SAM" id="MobiDB-lite"/>
    </source>
</evidence>
<feature type="compositionally biased region" description="Low complexity" evidence="15">
    <location>
        <begin position="1054"/>
        <end position="1066"/>
    </location>
</feature>
<dbReference type="Gene3D" id="1.10.1140.10">
    <property type="entry name" value="Bovine Mitochondrial F1-atpase, Atp Synthase Beta Chain, Chain D, domain 3"/>
    <property type="match status" value="1"/>
</dbReference>
<dbReference type="InterPro" id="IPR027417">
    <property type="entry name" value="P-loop_NTPase"/>
</dbReference>
<dbReference type="Pfam" id="PF02874">
    <property type="entry name" value="ATP-synt_ab_N"/>
    <property type="match status" value="1"/>
</dbReference>
<dbReference type="InterPro" id="IPR000194">
    <property type="entry name" value="ATPase_F1/V1/A1_a/bsu_nucl-bd"/>
</dbReference>
<dbReference type="GO" id="GO:0000959">
    <property type="term" value="P:mitochondrial RNA metabolic process"/>
    <property type="evidence" value="ECO:0007669"/>
    <property type="project" value="InterPro"/>
</dbReference>
<dbReference type="SUPFAM" id="SSF47917">
    <property type="entry name" value="C-terminal domain of alpha and beta subunits of F1 ATP synthase"/>
    <property type="match status" value="1"/>
</dbReference>
<feature type="region of interest" description="Disordered" evidence="15">
    <location>
        <begin position="840"/>
        <end position="901"/>
    </location>
</feature>
<protein>
    <recommendedName>
        <fullName evidence="3">V-type proton ATPase catalytic subunit A</fullName>
        <ecNumber evidence="2">7.1.2.2</ecNumber>
    </recommendedName>
</protein>
<dbReference type="Pfam" id="PF16886">
    <property type="entry name" value="ATP-synt_ab_Xtn"/>
    <property type="match status" value="1"/>
</dbReference>
<dbReference type="FunFam" id="2.40.30.20:FF:000002">
    <property type="entry name" value="V-type proton ATPase catalytic subunit A"/>
    <property type="match status" value="1"/>
</dbReference>
<evidence type="ECO:0000259" key="16">
    <source>
        <dbReference type="Pfam" id="PF00006"/>
    </source>
</evidence>
<dbReference type="FunFam" id="2.40.50.100:FF:000008">
    <property type="entry name" value="V-type proton ATPase catalytic subunit A"/>
    <property type="match status" value="1"/>
</dbReference>
<feature type="domain" description="ATPsynthase alpha/beta subunit barrel-sandwich" evidence="18">
    <location>
        <begin position="1295"/>
        <end position="1382"/>
    </location>
</feature>
<feature type="compositionally biased region" description="Low complexity" evidence="15">
    <location>
        <begin position="1030"/>
        <end position="1039"/>
    </location>
</feature>
<comment type="subcellular location">
    <subcellularLocation>
        <location evidence="12">Vacuole membrane</location>
        <topology evidence="12">Peripheral membrane protein</topology>
        <orientation evidence="12">Cytoplasmic side</orientation>
    </subcellularLocation>
</comment>
<dbReference type="PANTHER" id="PTHR43607:SF1">
    <property type="entry name" value="H(+)-TRANSPORTING TWO-SECTOR ATPASE"/>
    <property type="match status" value="1"/>
</dbReference>
<feature type="region of interest" description="Disordered" evidence="15">
    <location>
        <begin position="1009"/>
        <end position="1105"/>
    </location>
</feature>
<evidence type="ECO:0000313" key="20">
    <source>
        <dbReference type="EMBL" id="CEO53441.1"/>
    </source>
</evidence>
<dbReference type="FunFam" id="1.10.1140.10:FF:000003">
    <property type="entry name" value="Vacuolar ATP synthase catalytic subunit A"/>
    <property type="match status" value="1"/>
</dbReference>
<evidence type="ECO:0000256" key="13">
    <source>
        <dbReference type="ARBA" id="ARBA00029477"/>
    </source>
</evidence>
<dbReference type="GO" id="GO:0046034">
    <property type="term" value="P:ATP metabolic process"/>
    <property type="evidence" value="ECO:0007669"/>
    <property type="project" value="InterPro"/>
</dbReference>
<dbReference type="InterPro" id="IPR031686">
    <property type="entry name" value="ATP-synth_a_Xtn"/>
</dbReference>
<dbReference type="InterPro" id="IPR022878">
    <property type="entry name" value="V-ATPase_asu"/>
</dbReference>
<keyword evidence="5" id="KW-0926">Vacuole</keyword>
<comment type="similarity">
    <text evidence="1">Belongs to the ATPase alpha/beta chains family.</text>
</comment>
<evidence type="ECO:0000259" key="18">
    <source>
        <dbReference type="Pfam" id="PF16886"/>
    </source>
</evidence>
<reference evidence="20" key="1">
    <citation type="submission" date="2015-01" db="EMBL/GenBank/DDBJ databases">
        <authorList>
            <person name="Durling Mikael"/>
        </authorList>
    </citation>
    <scope>NUCLEOTIDE SEQUENCE</scope>
</reference>
<evidence type="ECO:0000256" key="7">
    <source>
        <dbReference type="ARBA" id="ARBA00022781"/>
    </source>
</evidence>
<dbReference type="InterPro" id="IPR013943">
    <property type="entry name" value="Pet127"/>
</dbReference>
<dbReference type="GO" id="GO:0005524">
    <property type="term" value="F:ATP binding"/>
    <property type="evidence" value="ECO:0007669"/>
    <property type="project" value="UniProtKB-KW"/>
</dbReference>
<dbReference type="EMBL" id="CDPU01000035">
    <property type="protein sequence ID" value="CEO53441.1"/>
    <property type="molecule type" value="Genomic_DNA"/>
</dbReference>
<keyword evidence="10" id="KW-0406">Ion transport</keyword>
<evidence type="ECO:0000256" key="10">
    <source>
        <dbReference type="ARBA" id="ARBA00023065"/>
    </source>
</evidence>
<dbReference type="InterPro" id="IPR023366">
    <property type="entry name" value="ATP_synth_asu-like_sf"/>
</dbReference>
<dbReference type="EC" id="7.1.2.2" evidence="2"/>
<dbReference type="HAMAP" id="MF_00309">
    <property type="entry name" value="ATP_synth_A_arch"/>
    <property type="match status" value="1"/>
</dbReference>
<dbReference type="Pfam" id="PF00006">
    <property type="entry name" value="ATP-synt_ab"/>
    <property type="match status" value="1"/>
</dbReference>
<dbReference type="SUPFAM" id="SSF52540">
    <property type="entry name" value="P-loop containing nucleoside triphosphate hydrolases"/>
    <property type="match status" value="1"/>
</dbReference>
<evidence type="ECO:0000256" key="3">
    <source>
        <dbReference type="ARBA" id="ARBA00018860"/>
    </source>
</evidence>
<feature type="compositionally biased region" description="Basic and acidic residues" evidence="15">
    <location>
        <begin position="848"/>
        <end position="859"/>
    </location>
</feature>
<organism evidence="20">
    <name type="scientific">Bionectria ochroleuca</name>
    <name type="common">Gliocladium roseum</name>
    <dbReference type="NCBI Taxonomy" id="29856"/>
    <lineage>
        <taxon>Eukaryota</taxon>
        <taxon>Fungi</taxon>
        <taxon>Dikarya</taxon>
        <taxon>Ascomycota</taxon>
        <taxon>Pezizomycotina</taxon>
        <taxon>Sordariomycetes</taxon>
        <taxon>Hypocreomycetidae</taxon>
        <taxon>Hypocreales</taxon>
        <taxon>Bionectriaceae</taxon>
        <taxon>Clonostachys</taxon>
    </lineage>
</organism>
<feature type="compositionally biased region" description="Gly residues" evidence="15">
    <location>
        <begin position="1040"/>
        <end position="1053"/>
    </location>
</feature>
<dbReference type="Pfam" id="PF08634">
    <property type="entry name" value="Pet127"/>
    <property type="match status" value="1"/>
</dbReference>
<dbReference type="InterPro" id="IPR005725">
    <property type="entry name" value="ATPase_V1-cplx_asu"/>
</dbReference>
<dbReference type="Pfam" id="PF22919">
    <property type="entry name" value="ATP-synt_VA_C"/>
    <property type="match status" value="1"/>
</dbReference>
<feature type="region of interest" description="Disordered" evidence="15">
    <location>
        <begin position="41"/>
        <end position="63"/>
    </location>
</feature>
<dbReference type="GO" id="GO:0005739">
    <property type="term" value="C:mitochondrion"/>
    <property type="evidence" value="ECO:0007669"/>
    <property type="project" value="InterPro"/>
</dbReference>
<comment type="catalytic activity">
    <reaction evidence="14">
        <text>ATP + H2O + 4 H(+)(in) = ADP + phosphate + 5 H(+)(out)</text>
        <dbReference type="Rhea" id="RHEA:57720"/>
        <dbReference type="ChEBI" id="CHEBI:15377"/>
        <dbReference type="ChEBI" id="CHEBI:15378"/>
        <dbReference type="ChEBI" id="CHEBI:30616"/>
        <dbReference type="ChEBI" id="CHEBI:43474"/>
        <dbReference type="ChEBI" id="CHEBI:456216"/>
        <dbReference type="EC" id="7.1.2.2"/>
    </reaction>
</comment>
<feature type="compositionally biased region" description="Acidic residues" evidence="15">
    <location>
        <begin position="638"/>
        <end position="653"/>
    </location>
</feature>
<evidence type="ECO:0000256" key="14">
    <source>
        <dbReference type="ARBA" id="ARBA00048383"/>
    </source>
</evidence>
<accession>A0A0B7KFE1</accession>
<feature type="domain" description="ATPase F1/V1/A1 complex alpha/beta subunit N-terminal" evidence="17">
    <location>
        <begin position="1192"/>
        <end position="1254"/>
    </location>
</feature>
<evidence type="ECO:0000256" key="12">
    <source>
        <dbReference type="ARBA" id="ARBA00029427"/>
    </source>
</evidence>
<keyword evidence="4" id="KW-0813">Transport</keyword>
<dbReference type="FunFam" id="3.40.50.300:FF:000052">
    <property type="entry name" value="V-type proton ATPase catalytic subunit A"/>
    <property type="match status" value="1"/>
</dbReference>
<evidence type="ECO:0000256" key="4">
    <source>
        <dbReference type="ARBA" id="ARBA00022448"/>
    </source>
</evidence>
<dbReference type="PROSITE" id="PS00152">
    <property type="entry name" value="ATPASE_ALPHA_BETA"/>
    <property type="match status" value="1"/>
</dbReference>
<dbReference type="Gene3D" id="3.40.50.300">
    <property type="entry name" value="P-loop containing nucleotide triphosphate hydrolases"/>
    <property type="match status" value="1"/>
</dbReference>
<feature type="region of interest" description="Disordered" evidence="15">
    <location>
        <begin position="635"/>
        <end position="663"/>
    </location>
</feature>
<keyword evidence="8" id="KW-0067">ATP-binding</keyword>
<dbReference type="InterPro" id="IPR036121">
    <property type="entry name" value="ATPase_F1/V1/A1_a/bsu_N_sf"/>
</dbReference>
<dbReference type="PANTHER" id="PTHR43607">
    <property type="entry name" value="V-TYPE PROTON ATPASE CATALYTIC SUBUNIT A"/>
    <property type="match status" value="1"/>
</dbReference>
<dbReference type="CDD" id="cd18119">
    <property type="entry name" value="ATP-synt_V_A-type_alpha_N"/>
    <property type="match status" value="1"/>
</dbReference>
<dbReference type="InterPro" id="IPR020003">
    <property type="entry name" value="ATPase_a/bsu_AS"/>
</dbReference>
<evidence type="ECO:0000256" key="2">
    <source>
        <dbReference type="ARBA" id="ARBA00012473"/>
    </source>
</evidence>
<feature type="domain" description="ATPase F1/V1/A1 complex alpha/beta subunit nucleotide-binding" evidence="16">
    <location>
        <begin position="1400"/>
        <end position="1625"/>
    </location>
</feature>
<dbReference type="NCBIfam" id="TIGR01042">
    <property type="entry name" value="V-ATPase_V1_A"/>
    <property type="match status" value="1"/>
</dbReference>
<feature type="region of interest" description="Disordered" evidence="15">
    <location>
        <begin position="1122"/>
        <end position="1170"/>
    </location>
</feature>
<evidence type="ECO:0000259" key="19">
    <source>
        <dbReference type="Pfam" id="PF22919"/>
    </source>
</evidence>
<feature type="compositionally biased region" description="Basic and acidic residues" evidence="15">
    <location>
        <begin position="654"/>
        <end position="663"/>
    </location>
</feature>
<dbReference type="SUPFAM" id="SSF50615">
    <property type="entry name" value="N-terminal domain of alpha and beta subunits of F1 ATP synthase"/>
    <property type="match status" value="1"/>
</dbReference>
<keyword evidence="9" id="KW-1278">Translocase</keyword>
<dbReference type="NCBIfam" id="NF003220">
    <property type="entry name" value="PRK04192.1"/>
    <property type="match status" value="1"/>
</dbReference>
<dbReference type="InterPro" id="IPR004100">
    <property type="entry name" value="ATPase_F1/V1/A1_a/bsu_N"/>
</dbReference>
<dbReference type="GO" id="GO:0007035">
    <property type="term" value="P:vacuolar acidification"/>
    <property type="evidence" value="ECO:0007669"/>
    <property type="project" value="UniProtKB-ARBA"/>
</dbReference>
<feature type="compositionally biased region" description="Low complexity" evidence="15">
    <location>
        <begin position="1146"/>
        <end position="1158"/>
    </location>
</feature>
<evidence type="ECO:0000256" key="5">
    <source>
        <dbReference type="ARBA" id="ARBA00022554"/>
    </source>
</evidence>
<feature type="region of interest" description="Disordered" evidence="15">
    <location>
        <begin position="181"/>
        <end position="220"/>
    </location>
</feature>
<dbReference type="GO" id="GO:0000329">
    <property type="term" value="C:fungal-type vacuole membrane"/>
    <property type="evidence" value="ECO:0007669"/>
    <property type="project" value="TreeGrafter"/>
</dbReference>
<evidence type="ECO:0000256" key="1">
    <source>
        <dbReference type="ARBA" id="ARBA00008936"/>
    </source>
</evidence>
<name>A0A0B7KFE1_BIOOC</name>
<evidence type="ECO:0000256" key="9">
    <source>
        <dbReference type="ARBA" id="ARBA00022967"/>
    </source>
</evidence>
<feature type="compositionally biased region" description="Basic residues" evidence="15">
    <location>
        <begin position="202"/>
        <end position="212"/>
    </location>
</feature>
<evidence type="ECO:0000256" key="6">
    <source>
        <dbReference type="ARBA" id="ARBA00022741"/>
    </source>
</evidence>
<gene>
    <name evidence="20" type="ORF">BN869_000009499_1</name>
</gene>
<sequence length="1781" mass="197213">MIRSRRGVNLAVQKAGLTRTLRFPTCARQGLCSTTHLRYASRRNSEKGKPGGSPSNYEEGSHKELDTARIHGFMEAFRRSKGIHKGEDNKAAPSRGPFGALSGWTTLEERLGTRSGRRYSGEREDIDELSDDLVDRQSSPAPASNELDLAHDDLDPVYSRINGVDSASTYGYVEETLAEKLPETPEASAPPTHAPKKDKQKPPKQKAKRRSKKDSELGVKRLRPKALQLTPIKEEEEDIEVPHLSYGLDKVLFNSGVYQIQDQRSKVYNFDPYLTSIMPIDQFDFDALKAYITSSKDSKLRAISAKHGKKYCGSTSSMTALLSHFHFLISQWREPNFGHLSKELKIESRNFTALSRAPAAAYARLKDGVYAIDADKEYDRENVLSMLGKSMEKLLTLPKEDYEKYRVSRSHLLTEEERNADEAYHYTTLGDFMMRSQLDAYDPRLPGTGVFDLKTRAVLTIRMDVHDYEKRRGYELTQRFGQFASFEREYHDMIRAAFLKYSLQVRMGRMDGIFVAFHNTQRIFGFQYIPLEEMDNSLHGTERRELGDQEFKVSLKILNDLLDRATKKFPGRSLRLVAEARQAKAPFLYFFAEPVSDEEMKESDEASTESTMKLAEEIIDQSQRDREVLELTEKELEQEQEQEQEQEAESTVEDSEKPIDEGVVKVDDAWRALMGKVEETIENESLGKDFIKESLHDALEEVDFLSDSTAKEYEQDLDALVESLADAFIVPRETREASETNVADEDSKSNNGSPSVETEPKHDSPPPEPIVEVASEDDAPTTPVSKGEVSAQAEAGSSPVGETSKSDTLRNLIIQVTKGIEDKKVEELGKFERMLAEFAAKTKQATTKPDDNAMGEKEPSTQPPADTVPSSVDEVEGDETPQPAEEGTQPSDELEFNYTPPKDVLGMYVTVRNYQNRRPVDRPEIGNEKKFSWVVEYSIQELEDSEARRIYAQSRKRRFVQFDNIRKKKDSGYQQHFQSIMLRLSKEGARFRQAFENEQKGKDLLVAWDKKPIPNEEEETPAKKKKPALKARPSLLDLIRGGGDSGGLSGLSGEGSSIAAGSAGASTATVATRPPAAGGLEAGPDTTIPAAATSSPPPPLAAPRQVPGWLDTAAALQVASTLPLPTSPPTSPILPTPPPYPPSRPASPSSSESADLSAQEPAPAPAPVHALSTMAPKNSAASDGDESQYGKIFSVSGPVVVAEDMIGVAMYELVKVGHENLVGEVIRINGDQASIQVYEETAGVSVGDPVVRTGKPLSVELGPGLLNGIYDGIQRPLQDISNISESIYIPRGIAVSALDRKKKWEFTPSLKVGDHISGGDVWGTVFENSFISTHRILLPPRARGVITKIASKGEYTVAENLLEVEFDGKKTEYPMMQSWPVRVPRPSSEKLNASEPFVVGQRVLDALFPGVLGGTVAIPGAFGCGKTVISQSVSKFSNSDVIVYVGCGERGNEMAEVLKDFPELTIDVDGRKEPIMKRTTLIANTSNMPVAAREASIYTGITVAEYFRDQGLNVAMMADSTSRWAEALRELSGRLGEMPADQGFPAYLGAKLASFYERAGRVQTLGSPERVGSVSIVGAVSPPGGDFSDPVTTSTLGIVQVFWGLDKKLAQRKHFPSINTSVSYSKYTTVLDKFYEKENPEFPRLRDRIKQLLSDSEELDQVVQLVGKSALSDPDKITLDIAALVKEDFLQQNGYSDYDQFCPIWKTEWMMKLMVGYHDEAQKTIAQGQTWSKVREATSDIMSSLRTLKFEVPTEGEEAITKKYESIQQTMLDKFASVLDE</sequence>
<feature type="region of interest" description="Disordered" evidence="15">
    <location>
        <begin position="731"/>
        <end position="810"/>
    </location>
</feature>
<dbReference type="GO" id="GO:0033180">
    <property type="term" value="C:proton-transporting V-type ATPase, V1 domain"/>
    <property type="evidence" value="ECO:0007669"/>
    <property type="project" value="InterPro"/>
</dbReference>
<keyword evidence="6" id="KW-0547">Nucleotide-binding</keyword>
<evidence type="ECO:0000259" key="17">
    <source>
        <dbReference type="Pfam" id="PF02874"/>
    </source>
</evidence>
<feature type="compositionally biased region" description="Pro residues" evidence="15">
    <location>
        <begin position="1125"/>
        <end position="1145"/>
    </location>
</feature>
<comment type="subunit">
    <text evidence="13">V-ATPase is a heteromultimeric enzyme composed of a peripheral catalytic V1 complex (components A to H) attached to an integral membrane V0 proton pore complex (components: a, c, c', c'', d, e, f and VOA1).</text>
</comment>
<feature type="region of interest" description="Disordered" evidence="15">
    <location>
        <begin position="79"/>
        <end position="151"/>
    </location>
</feature>
<keyword evidence="11" id="KW-0472">Membrane</keyword>
<dbReference type="GO" id="GO:0046961">
    <property type="term" value="F:proton-transporting ATPase activity, rotational mechanism"/>
    <property type="evidence" value="ECO:0007669"/>
    <property type="project" value="InterPro"/>
</dbReference>
<evidence type="ECO:0000256" key="11">
    <source>
        <dbReference type="ARBA" id="ARBA00023136"/>
    </source>
</evidence>
<dbReference type="InterPro" id="IPR055190">
    <property type="entry name" value="ATP-synt_VA_C"/>
</dbReference>
<dbReference type="Gene3D" id="2.40.30.20">
    <property type="match status" value="1"/>
</dbReference>
<dbReference type="Gene3D" id="2.40.50.100">
    <property type="match status" value="1"/>
</dbReference>
<dbReference type="CDD" id="cd18111">
    <property type="entry name" value="ATP-synt_V_A-type_alpha_C"/>
    <property type="match status" value="1"/>
</dbReference>
<dbReference type="InterPro" id="IPR024034">
    <property type="entry name" value="ATPase_F1/V1_b/a_C"/>
</dbReference>
<dbReference type="GO" id="GO:0016887">
    <property type="term" value="F:ATP hydrolysis activity"/>
    <property type="evidence" value="ECO:0007669"/>
    <property type="project" value="InterPro"/>
</dbReference>
<feature type="domain" description="ATP synthase A/B type C-terminal" evidence="19">
    <location>
        <begin position="1633"/>
        <end position="1733"/>
    </location>
</feature>